<dbReference type="PANTHER" id="PTHR22826">
    <property type="entry name" value="RHO GUANINE EXCHANGE FACTOR-RELATED"/>
    <property type="match status" value="1"/>
</dbReference>
<accession>A0ABD6EW89</accession>
<comment type="caution">
    <text evidence="3">The sequence shown here is derived from an EMBL/GenBank/DDBJ whole genome shotgun (WGS) entry which is preliminary data.</text>
</comment>
<protein>
    <recommendedName>
        <fullName evidence="5">CRAL-TRIO domain-containing protein</fullName>
    </recommendedName>
</protein>
<dbReference type="InterPro" id="IPR051336">
    <property type="entry name" value="RhoGEF_Guanine_NuclExch_SF"/>
</dbReference>
<sequence length="155" mass="17809">MKVFIVLGTIFIWYLPFHFSILEYTIAVFLLFICSASKLLIRSTTAIFTAKNSLITEIDNSSCNSQEIDSIHYTQRNGARTRDGYPVFTFPDTRNPIEHNELQLLVTYLLQVPPLEEAHKGYVIVIDRRMDKWSAVRSLLSQLMVSQILAIPQVQ</sequence>
<feature type="transmembrane region" description="Helical" evidence="2">
    <location>
        <begin position="12"/>
        <end position="33"/>
    </location>
</feature>
<keyword evidence="1" id="KW-0344">Guanine-nucleotide releasing factor</keyword>
<dbReference type="GO" id="GO:0005085">
    <property type="term" value="F:guanyl-nucleotide exchange factor activity"/>
    <property type="evidence" value="ECO:0007669"/>
    <property type="project" value="UniProtKB-KW"/>
</dbReference>
<organism evidence="3 4">
    <name type="scientific">Gnathostoma spinigerum</name>
    <dbReference type="NCBI Taxonomy" id="75299"/>
    <lineage>
        <taxon>Eukaryota</taxon>
        <taxon>Metazoa</taxon>
        <taxon>Ecdysozoa</taxon>
        <taxon>Nematoda</taxon>
        <taxon>Chromadorea</taxon>
        <taxon>Rhabditida</taxon>
        <taxon>Spirurina</taxon>
        <taxon>Gnathostomatomorpha</taxon>
        <taxon>Gnathostomatoidea</taxon>
        <taxon>Gnathostomatidae</taxon>
        <taxon>Gnathostoma</taxon>
    </lineage>
</organism>
<reference evidence="3 4" key="1">
    <citation type="submission" date="2024-08" db="EMBL/GenBank/DDBJ databases">
        <title>Gnathostoma spinigerum genome.</title>
        <authorList>
            <person name="Gonzalez-Bertolin B."/>
            <person name="Monzon S."/>
            <person name="Zaballos A."/>
            <person name="Jimenez P."/>
            <person name="Dekumyoy P."/>
            <person name="Varona S."/>
            <person name="Cuesta I."/>
            <person name="Sumanam S."/>
            <person name="Adisakwattana P."/>
            <person name="Gasser R.B."/>
            <person name="Hernandez-Gonzalez A."/>
            <person name="Young N.D."/>
            <person name="Perteguer M.J."/>
        </authorList>
    </citation>
    <scope>NUCLEOTIDE SEQUENCE [LARGE SCALE GENOMIC DNA]</scope>
    <source>
        <strain evidence="3">AL3</strain>
        <tissue evidence="3">Liver</tissue>
    </source>
</reference>
<dbReference type="EMBL" id="JBGFUD010015907">
    <property type="protein sequence ID" value="MFH4984218.1"/>
    <property type="molecule type" value="Genomic_DNA"/>
</dbReference>
<evidence type="ECO:0000256" key="2">
    <source>
        <dbReference type="SAM" id="Phobius"/>
    </source>
</evidence>
<evidence type="ECO:0000256" key="1">
    <source>
        <dbReference type="ARBA" id="ARBA00022658"/>
    </source>
</evidence>
<evidence type="ECO:0000313" key="3">
    <source>
        <dbReference type="EMBL" id="MFH4984218.1"/>
    </source>
</evidence>
<keyword evidence="4" id="KW-1185">Reference proteome</keyword>
<keyword evidence="2" id="KW-0812">Transmembrane</keyword>
<evidence type="ECO:0008006" key="5">
    <source>
        <dbReference type="Google" id="ProtNLM"/>
    </source>
</evidence>
<keyword evidence="2" id="KW-1133">Transmembrane helix</keyword>
<gene>
    <name evidence="3" type="ORF">AB6A40_010927</name>
</gene>
<keyword evidence="2" id="KW-0472">Membrane</keyword>
<dbReference type="PANTHER" id="PTHR22826:SF211">
    <property type="entry name" value="LD43457P"/>
    <property type="match status" value="1"/>
</dbReference>
<proteinExistence type="predicted"/>
<evidence type="ECO:0000313" key="4">
    <source>
        <dbReference type="Proteomes" id="UP001608902"/>
    </source>
</evidence>
<dbReference type="AlphaFoldDB" id="A0ABD6EW89"/>
<name>A0ABD6EW89_9BILA</name>
<dbReference type="Proteomes" id="UP001608902">
    <property type="component" value="Unassembled WGS sequence"/>
</dbReference>